<dbReference type="Proteomes" id="UP000034883">
    <property type="component" value="Chromosome"/>
</dbReference>
<dbReference type="KEGG" id="samy:DB32_003007"/>
<dbReference type="AlphaFoldDB" id="A0A0F6W2U3"/>
<reference evidence="1 2" key="1">
    <citation type="submission" date="2015-03" db="EMBL/GenBank/DDBJ databases">
        <title>Genome assembly of Sandaracinus amylolyticus DSM 53668.</title>
        <authorList>
            <person name="Sharma G."/>
            <person name="Subramanian S."/>
        </authorList>
    </citation>
    <scope>NUCLEOTIDE SEQUENCE [LARGE SCALE GENOMIC DNA]</scope>
    <source>
        <strain evidence="1 2">DSM 53668</strain>
    </source>
</reference>
<keyword evidence="2" id="KW-1185">Reference proteome</keyword>
<accession>A0A0F6W2U3</accession>
<sequence>MSEPADPKHDASVDTLLADVPSLAPRPDLVEVARGAFRFAQFLLDDEENLTRTGNLSGAAKERLRARTLELLGVDEGESA</sequence>
<name>A0A0F6W2U3_9BACT</name>
<organism evidence="1 2">
    <name type="scientific">Sandaracinus amylolyticus</name>
    <dbReference type="NCBI Taxonomy" id="927083"/>
    <lineage>
        <taxon>Bacteria</taxon>
        <taxon>Pseudomonadati</taxon>
        <taxon>Myxococcota</taxon>
        <taxon>Polyangia</taxon>
        <taxon>Polyangiales</taxon>
        <taxon>Sandaracinaceae</taxon>
        <taxon>Sandaracinus</taxon>
    </lineage>
</organism>
<evidence type="ECO:0000313" key="2">
    <source>
        <dbReference type="Proteomes" id="UP000034883"/>
    </source>
</evidence>
<gene>
    <name evidence="1" type="ORF">DB32_003007</name>
</gene>
<dbReference type="STRING" id="927083.DB32_003007"/>
<dbReference type="RefSeq" id="WP_053233083.1">
    <property type="nucleotide sequence ID" value="NZ_CP011125.1"/>
</dbReference>
<proteinExistence type="predicted"/>
<protein>
    <submittedName>
        <fullName evidence="1">Uncharacterized protein</fullName>
    </submittedName>
</protein>
<dbReference type="EMBL" id="CP011125">
    <property type="protein sequence ID" value="AKF05858.1"/>
    <property type="molecule type" value="Genomic_DNA"/>
</dbReference>
<evidence type="ECO:0000313" key="1">
    <source>
        <dbReference type="EMBL" id="AKF05858.1"/>
    </source>
</evidence>